<evidence type="ECO:0000313" key="3">
    <source>
        <dbReference type="EMBL" id="SNT49437.1"/>
    </source>
</evidence>
<accession>A0A239N336</accession>
<reference evidence="3 4" key="1">
    <citation type="submission" date="2017-06" db="EMBL/GenBank/DDBJ databases">
        <authorList>
            <person name="Kim H.J."/>
            <person name="Triplett B.A."/>
        </authorList>
    </citation>
    <scope>NUCLEOTIDE SEQUENCE [LARGE SCALE GENOMIC DNA]</scope>
    <source>
        <strain evidence="3 4">CGMCC 4.5593</strain>
    </source>
</reference>
<evidence type="ECO:0000313" key="4">
    <source>
        <dbReference type="Proteomes" id="UP000198362"/>
    </source>
</evidence>
<keyword evidence="4" id="KW-1185">Reference proteome</keyword>
<gene>
    <name evidence="3" type="ORF">SAMN05421812_107206</name>
</gene>
<dbReference type="InterPro" id="IPR058852">
    <property type="entry name" value="HTH_77"/>
</dbReference>
<dbReference type="Pfam" id="PF25872">
    <property type="entry name" value="HTH_77"/>
    <property type="match status" value="1"/>
</dbReference>
<dbReference type="SUPFAM" id="SSF52540">
    <property type="entry name" value="P-loop containing nucleoside triphosphate hydrolases"/>
    <property type="match status" value="1"/>
</dbReference>
<evidence type="ECO:0000259" key="2">
    <source>
        <dbReference type="Pfam" id="PF25872"/>
    </source>
</evidence>
<dbReference type="Gene3D" id="3.40.50.300">
    <property type="entry name" value="P-loop containing nucleotide triphosphate hydrolases"/>
    <property type="match status" value="1"/>
</dbReference>
<organism evidence="3 4">
    <name type="scientific">Asanoa hainanensis</name>
    <dbReference type="NCBI Taxonomy" id="560556"/>
    <lineage>
        <taxon>Bacteria</taxon>
        <taxon>Bacillati</taxon>
        <taxon>Actinomycetota</taxon>
        <taxon>Actinomycetes</taxon>
        <taxon>Micromonosporales</taxon>
        <taxon>Micromonosporaceae</taxon>
        <taxon>Asanoa</taxon>
    </lineage>
</organism>
<dbReference type="Gene3D" id="1.25.40.10">
    <property type="entry name" value="Tetratricopeptide repeat domain"/>
    <property type="match status" value="1"/>
</dbReference>
<name>A0A239N336_9ACTN</name>
<evidence type="ECO:0000259" key="1">
    <source>
        <dbReference type="Pfam" id="PF13271"/>
    </source>
</evidence>
<dbReference type="EMBL" id="FZPH01000007">
    <property type="protein sequence ID" value="SNT49437.1"/>
    <property type="molecule type" value="Genomic_DNA"/>
</dbReference>
<sequence>MILTPDQRLRVFVSSSMTELAAERAAVSAAVSRMRLVPVMFEQGARPHPPRDLYRAYLAQSQIFVGVYGESYGWTAPGADRSGLADEFDLARTLPRLIYVKEPSPGRDPRLERLLAAIRSTGHVTYRRFGTADELRAYVEEDLALLLSERFLPSPYVAWPEATGGVPVALTPLVGRADDLVAVEALLTDEHVPLVTLVGPGGIGKTRLAMASADRVAERFPDGARYVDLSTVSDPELVGEALARGLGVRTSGSVPPVADIASWLRSKRLLMVVDNFEQVTDAAPTVGQLLRAAPGLTALVTSRAPLRVAGEWVYAVPPLPTVADDQANSPAAQLFAQRARAVSASFTLTPANSAAVDEIARRLDGLPLAIELAAARTVLLPPAEILDRLGDRLGLLTTGARDVPDRHRTLRDTIAWSYHLLGADERDLFDRFAVFAGTCDLAAIEAVAGPRPDPFAGVEALVESSLLVQRPSPDGEARFAMLDTIRAFARERLRDSGDWPAVSAAHARHYLELTEEFAPRLNTSAAPRLLRRLELEHDNVVAAIDWFHAHDDPVAVLEIMWATWLFWWRSGHVEQGDRYMSQVLDRADLLDDVQIGMALMLAGGVALVSGQSERAERMLEPALPRLRASGNGPLAALAAVTIAQLALEHGDEQRADRYLRECGELAAGAGDGWEASLFYSRLALIALRRGRLGDARDNLRAARERSGTDQLAMVVAEYLSAICAVAEGRLDETRRHLLDGLSVTVAAGDEGGLGTFLAAVADLDTRTGDLERAVRLAAAAQALHTPSNEMWMRGFVSPWPVTGLDADTVRARLGPATYDAAWQTGARLSMADAAADAFGSSPEAA</sequence>
<dbReference type="PANTHER" id="PTHR47691">
    <property type="entry name" value="REGULATOR-RELATED"/>
    <property type="match status" value="1"/>
</dbReference>
<dbReference type="SUPFAM" id="SSF48452">
    <property type="entry name" value="TPR-like"/>
    <property type="match status" value="1"/>
</dbReference>
<dbReference type="InterPro" id="IPR011990">
    <property type="entry name" value="TPR-like_helical_dom_sf"/>
</dbReference>
<dbReference type="PANTHER" id="PTHR47691:SF3">
    <property type="entry name" value="HTH-TYPE TRANSCRIPTIONAL REGULATOR RV0890C-RELATED"/>
    <property type="match status" value="1"/>
</dbReference>
<proteinExistence type="predicted"/>
<dbReference type="GO" id="GO:0043531">
    <property type="term" value="F:ADP binding"/>
    <property type="evidence" value="ECO:0007669"/>
    <property type="project" value="InterPro"/>
</dbReference>
<dbReference type="PRINTS" id="PR00364">
    <property type="entry name" value="DISEASERSIST"/>
</dbReference>
<protein>
    <submittedName>
        <fullName evidence="3">Predicted ATPase</fullName>
    </submittedName>
</protein>
<feature type="domain" description="DUF4062" evidence="1">
    <location>
        <begin position="10"/>
        <end position="91"/>
    </location>
</feature>
<dbReference type="InterPro" id="IPR027417">
    <property type="entry name" value="P-loop_NTPase"/>
</dbReference>
<dbReference type="AlphaFoldDB" id="A0A239N336"/>
<dbReference type="Pfam" id="PF13271">
    <property type="entry name" value="DUF4062"/>
    <property type="match status" value="1"/>
</dbReference>
<dbReference type="Proteomes" id="UP000198362">
    <property type="component" value="Unassembled WGS sequence"/>
</dbReference>
<feature type="domain" description="Winged helix-turn-helix" evidence="2">
    <location>
        <begin position="421"/>
        <end position="494"/>
    </location>
</feature>
<dbReference type="InterPro" id="IPR025139">
    <property type="entry name" value="DUF4062"/>
</dbReference>